<dbReference type="Gene3D" id="2.40.128.150">
    <property type="entry name" value="Cysteine proteinases"/>
    <property type="match status" value="1"/>
</dbReference>
<evidence type="ECO:0000313" key="4">
    <source>
        <dbReference type="Proteomes" id="UP000317199"/>
    </source>
</evidence>
<dbReference type="Gene3D" id="3.30.2140.10">
    <property type="entry name" value="Arylamine N-acetyltransferase"/>
    <property type="match status" value="1"/>
</dbReference>
<dbReference type="GO" id="GO:0016407">
    <property type="term" value="F:acetyltransferase activity"/>
    <property type="evidence" value="ECO:0007669"/>
    <property type="project" value="InterPro"/>
</dbReference>
<dbReference type="SUPFAM" id="SSF54001">
    <property type="entry name" value="Cysteine proteinases"/>
    <property type="match status" value="1"/>
</dbReference>
<sequence length="285" mass="31705">MAPLKDLDLYLQRLGLQAPPPPTLDTLRELQRRHSAAFTFETISTLLHAPVPVDLPSLERKLLHDGRGGYCFELNRLFLALLQRLGFDARALTGRVMIDGDEGTVNARTHLLVLVTIDGVRYTADVGFGGMVPTGPLRLDTDAVQSTPHEPYRLVERDGQYLLRAQVAGEWRGMYEFDLQPQQEIDLEVGSWYVSTHPDSPFLGQLRVARTGPGIRKTLRNGSFAIHRLGAESQRRELPDADAVMQVLRDEFELRLPPGPALREALEARLAADAASAERAGRAEK</sequence>
<dbReference type="PRINTS" id="PR01543">
    <property type="entry name" value="ANATRNSFRASE"/>
</dbReference>
<dbReference type="InterPro" id="IPR038765">
    <property type="entry name" value="Papain-like_cys_pep_sf"/>
</dbReference>
<protein>
    <submittedName>
        <fullName evidence="3">Arylamine N-acetyltransferase</fullName>
    </submittedName>
</protein>
<dbReference type="KEGG" id="lyj:FKV23_01720"/>
<dbReference type="PANTHER" id="PTHR11786">
    <property type="entry name" value="N-HYDROXYARYLAMINE O-ACETYLTRANSFERASE"/>
    <property type="match status" value="1"/>
</dbReference>
<keyword evidence="3" id="KW-0808">Transferase</keyword>
<dbReference type="PANTHER" id="PTHR11786:SF0">
    <property type="entry name" value="ARYLAMINE N-ACETYLTRANSFERASE 4-RELATED"/>
    <property type="match status" value="1"/>
</dbReference>
<dbReference type="AlphaFoldDB" id="A0A514BNK9"/>
<gene>
    <name evidence="3" type="ORF">FKV23_01720</name>
</gene>
<proteinExistence type="inferred from homology"/>
<dbReference type="Proteomes" id="UP000317199">
    <property type="component" value="Chromosome"/>
</dbReference>
<dbReference type="Pfam" id="PF00797">
    <property type="entry name" value="Acetyltransf_2"/>
    <property type="match status" value="1"/>
</dbReference>
<dbReference type="EMBL" id="CP041242">
    <property type="protein sequence ID" value="QDH68962.1"/>
    <property type="molecule type" value="Genomic_DNA"/>
</dbReference>
<organism evidence="3 4">
    <name type="scientific">Marilutibacter alkalisoli</name>
    <dbReference type="NCBI Taxonomy" id="2591633"/>
    <lineage>
        <taxon>Bacteria</taxon>
        <taxon>Pseudomonadati</taxon>
        <taxon>Pseudomonadota</taxon>
        <taxon>Gammaproteobacteria</taxon>
        <taxon>Lysobacterales</taxon>
        <taxon>Lysobacteraceae</taxon>
        <taxon>Marilutibacter</taxon>
    </lineage>
</organism>
<dbReference type="RefSeq" id="WP_141622304.1">
    <property type="nucleotide sequence ID" value="NZ_CP041242.1"/>
</dbReference>
<evidence type="ECO:0000313" key="3">
    <source>
        <dbReference type="EMBL" id="QDH68962.1"/>
    </source>
</evidence>
<evidence type="ECO:0000256" key="1">
    <source>
        <dbReference type="ARBA" id="ARBA00006547"/>
    </source>
</evidence>
<evidence type="ECO:0000256" key="2">
    <source>
        <dbReference type="RuleBase" id="RU003452"/>
    </source>
</evidence>
<accession>A0A514BNK9</accession>
<dbReference type="InterPro" id="IPR001447">
    <property type="entry name" value="Arylamine_N-AcTrfase"/>
</dbReference>
<reference evidence="3 4" key="1">
    <citation type="submission" date="2019-06" db="EMBL/GenBank/DDBJ databases">
        <title>Lysobacter alkalisoli sp. nov. isolated from saline-alkali soil.</title>
        <authorList>
            <person name="Sun J.-Q."/>
            <person name="Xu L."/>
        </authorList>
    </citation>
    <scope>NUCLEOTIDE SEQUENCE [LARGE SCALE GENOMIC DNA]</scope>
    <source>
        <strain evidence="3 4">SJ-36</strain>
    </source>
</reference>
<comment type="similarity">
    <text evidence="1 2">Belongs to the arylamine N-acetyltransferase family.</text>
</comment>
<name>A0A514BNK9_9GAMM</name>
<keyword evidence="4" id="KW-1185">Reference proteome</keyword>
<dbReference type="OrthoDB" id="7181050at2"/>